<dbReference type="OrthoDB" id="6736236at2759"/>
<dbReference type="SUPFAM" id="SSF54695">
    <property type="entry name" value="POZ domain"/>
    <property type="match status" value="1"/>
</dbReference>
<dbReference type="GO" id="GO:0005737">
    <property type="term" value="C:cytoplasm"/>
    <property type="evidence" value="ECO:0007669"/>
    <property type="project" value="TreeGrafter"/>
</dbReference>
<dbReference type="PANTHER" id="PTHR46306:SF1">
    <property type="entry name" value="BTB_POZ DOMAIN-CONTAINING PROTEIN 9"/>
    <property type="match status" value="1"/>
</dbReference>
<dbReference type="InterPro" id="IPR000210">
    <property type="entry name" value="BTB/POZ_dom"/>
</dbReference>
<dbReference type="InterPro" id="IPR011333">
    <property type="entry name" value="SKP1/BTB/POZ_sf"/>
</dbReference>
<dbReference type="PANTHER" id="PTHR46306">
    <property type="entry name" value="BTB/POZ DOMAIN-CONTAINING PROTEIN 9"/>
    <property type="match status" value="1"/>
</dbReference>
<organism evidence="3 4">
    <name type="scientific">Asbolus verrucosus</name>
    <name type="common">Desert ironclad beetle</name>
    <dbReference type="NCBI Taxonomy" id="1661398"/>
    <lineage>
        <taxon>Eukaryota</taxon>
        <taxon>Metazoa</taxon>
        <taxon>Ecdysozoa</taxon>
        <taxon>Arthropoda</taxon>
        <taxon>Hexapoda</taxon>
        <taxon>Insecta</taxon>
        <taxon>Pterygota</taxon>
        <taxon>Neoptera</taxon>
        <taxon>Endopterygota</taxon>
        <taxon>Coleoptera</taxon>
        <taxon>Polyphaga</taxon>
        <taxon>Cucujiformia</taxon>
        <taxon>Tenebrionidae</taxon>
        <taxon>Pimeliinae</taxon>
        <taxon>Asbolus</taxon>
    </lineage>
</organism>
<protein>
    <submittedName>
        <fullName evidence="3">BACK, BTB, and/or F5 F8 type C domain containing protein</fullName>
    </submittedName>
</protein>
<evidence type="ECO:0000259" key="2">
    <source>
        <dbReference type="SMART" id="SM00875"/>
    </source>
</evidence>
<dbReference type="Pfam" id="PF07707">
    <property type="entry name" value="BACK"/>
    <property type="match status" value="1"/>
</dbReference>
<dbReference type="GO" id="GO:0048512">
    <property type="term" value="P:circadian behavior"/>
    <property type="evidence" value="ECO:0007669"/>
    <property type="project" value="TreeGrafter"/>
</dbReference>
<dbReference type="STRING" id="1661398.A0A482VY43"/>
<dbReference type="Pfam" id="PF00754">
    <property type="entry name" value="F5_F8_type_C"/>
    <property type="match status" value="1"/>
</dbReference>
<dbReference type="InterPro" id="IPR008979">
    <property type="entry name" value="Galactose-bd-like_sf"/>
</dbReference>
<feature type="domain" description="BACK" evidence="2">
    <location>
        <begin position="93"/>
        <end position="190"/>
    </location>
</feature>
<dbReference type="Gene3D" id="3.30.710.10">
    <property type="entry name" value="Potassium Channel Kv1.1, Chain A"/>
    <property type="match status" value="1"/>
</dbReference>
<reference evidence="3 4" key="1">
    <citation type="submission" date="2017-03" db="EMBL/GenBank/DDBJ databases">
        <title>Genome of the blue death feigning beetle - Asbolus verrucosus.</title>
        <authorList>
            <person name="Rider S.D."/>
        </authorList>
    </citation>
    <scope>NUCLEOTIDE SEQUENCE [LARGE SCALE GENOMIC DNA]</scope>
    <source>
        <strain evidence="3">Butters</strain>
        <tissue evidence="3">Head and leg muscle</tissue>
    </source>
</reference>
<dbReference type="SUPFAM" id="SSF49785">
    <property type="entry name" value="Galactose-binding domain-like"/>
    <property type="match status" value="2"/>
</dbReference>
<dbReference type="InterPro" id="IPR011705">
    <property type="entry name" value="BACK"/>
</dbReference>
<feature type="non-terminal residue" evidence="3">
    <location>
        <position position="1"/>
    </location>
</feature>
<dbReference type="InterPro" id="IPR000421">
    <property type="entry name" value="FA58C"/>
</dbReference>
<feature type="domain" description="BTB" evidence="1">
    <location>
        <begin position="11"/>
        <end position="120"/>
    </location>
</feature>
<sequence length="494" mass="56255">ISSLHLNEEFSDVVFIFDGQKLHAHKAEIPISTFSIEAFRMFLKFIYTGGVIVDPSNMNVTTEVLILAHQHSFKDLESAVMKKMEALLKIENAPAVLNIANRFEYNELAEMCYIFLDEHALEILANDSFNELSQNSLVRLLERHTFDAPEVEIFKSVAKWGKVNDDVDGRAIKSVRLSCLNVVDIVSTVRPSKLVGNEDLLDAITEAVDVAPKKLHCRPKLGTESLQSGRLKVLPAHEAEVIAGTNTEFLLNGNKDVGKFASHVVGDEGGITVKLGALAIINHICMKFVDTDQRHYSYYIEVSTDNKNWKKVVDYSTYACRSQQDLYFDKEVVLYVRIVGTESTADNALHLVFLEADYKSTIPRLVNEIICPTENVASLEKNALVIEGYDRNEMLNGISKIDEDRQKGFTYHPTGKGSIIVQLTQPYRISSMKMLLWDGDNRYYQYYIESSMNKIDWEMVVDRRKDKWKSWQEIKFSERPMIYIKITGTHNSEN</sequence>
<gene>
    <name evidence="3" type="ORF">BDFB_013414</name>
</gene>
<accession>A0A482VY43</accession>
<dbReference type="EMBL" id="QDEB01053151">
    <property type="protein sequence ID" value="RZC37379.1"/>
    <property type="molecule type" value="Genomic_DNA"/>
</dbReference>
<dbReference type="Proteomes" id="UP000292052">
    <property type="component" value="Unassembled WGS sequence"/>
</dbReference>
<evidence type="ECO:0000313" key="3">
    <source>
        <dbReference type="EMBL" id="RZC37379.1"/>
    </source>
</evidence>
<dbReference type="Gene3D" id="2.60.120.260">
    <property type="entry name" value="Galactose-binding domain-like"/>
    <property type="match status" value="2"/>
</dbReference>
<dbReference type="GO" id="GO:0050804">
    <property type="term" value="P:modulation of chemical synaptic transmission"/>
    <property type="evidence" value="ECO:0007669"/>
    <property type="project" value="TreeGrafter"/>
</dbReference>
<dbReference type="AlphaFoldDB" id="A0A482VY43"/>
<dbReference type="SMART" id="SM00225">
    <property type="entry name" value="BTB"/>
    <property type="match status" value="1"/>
</dbReference>
<evidence type="ECO:0000313" key="4">
    <source>
        <dbReference type="Proteomes" id="UP000292052"/>
    </source>
</evidence>
<evidence type="ECO:0000259" key="1">
    <source>
        <dbReference type="SMART" id="SM00225"/>
    </source>
</evidence>
<dbReference type="Gene3D" id="1.25.40.420">
    <property type="match status" value="1"/>
</dbReference>
<name>A0A482VY43_ASBVE</name>
<keyword evidence="4" id="KW-1185">Reference proteome</keyword>
<dbReference type="SMART" id="SM00875">
    <property type="entry name" value="BACK"/>
    <property type="match status" value="1"/>
</dbReference>
<dbReference type="InterPro" id="IPR052407">
    <property type="entry name" value="BTB_POZ_domain_cont_9"/>
</dbReference>
<dbReference type="GO" id="GO:0008344">
    <property type="term" value="P:adult locomotory behavior"/>
    <property type="evidence" value="ECO:0007669"/>
    <property type="project" value="TreeGrafter"/>
</dbReference>
<proteinExistence type="predicted"/>
<feature type="non-terminal residue" evidence="3">
    <location>
        <position position="494"/>
    </location>
</feature>
<comment type="caution">
    <text evidence="3">The sequence shown here is derived from an EMBL/GenBank/DDBJ whole genome shotgun (WGS) entry which is preliminary data.</text>
</comment>